<protein>
    <submittedName>
        <fullName evidence="1">Uncharacterized protein</fullName>
    </submittedName>
</protein>
<reference evidence="1 2" key="1">
    <citation type="journal article" date="2013" name="PLoS ONE">
        <title>Lactobacillus paracasei comparative genomics: towards species pan-genome definition and exploitation of diversity.</title>
        <authorList>
            <person name="Smokvina T."/>
            <person name="Wels M."/>
            <person name="Polka J."/>
            <person name="Chervaux C."/>
            <person name="Brisse S."/>
            <person name="Boekhorst J."/>
            <person name="van Hylckama Vlieg J.E."/>
            <person name="Siezen R.J."/>
        </authorList>
    </citation>
    <scope>NUCLEOTIDE SEQUENCE [LARGE SCALE GENOMIC DNA]</scope>
    <source>
        <strain evidence="1 2">Lpl14</strain>
    </source>
</reference>
<dbReference type="Proteomes" id="UP000014285">
    <property type="component" value="Unassembled WGS sequence"/>
</dbReference>
<organism evidence="1 2">
    <name type="scientific">Lacticaseibacillus paracasei subsp. tolerans Lpl14</name>
    <dbReference type="NCBI Taxonomy" id="1256229"/>
    <lineage>
        <taxon>Bacteria</taxon>
        <taxon>Bacillati</taxon>
        <taxon>Bacillota</taxon>
        <taxon>Bacilli</taxon>
        <taxon>Lactobacillales</taxon>
        <taxon>Lactobacillaceae</taxon>
        <taxon>Lacticaseibacillus</taxon>
    </lineage>
</organism>
<evidence type="ECO:0000313" key="1">
    <source>
        <dbReference type="EMBL" id="EPC64924.1"/>
    </source>
</evidence>
<dbReference type="RefSeq" id="WP_016373014.1">
    <property type="nucleotide sequence ID" value="NZ_ANKB01000025.1"/>
</dbReference>
<dbReference type="AlphaFoldDB" id="A0A829GW14"/>
<proteinExistence type="predicted"/>
<comment type="caution">
    <text evidence="1">The sequence shown here is derived from an EMBL/GenBank/DDBJ whole genome shotgun (WGS) entry which is preliminary data.</text>
</comment>
<evidence type="ECO:0000313" key="2">
    <source>
        <dbReference type="Proteomes" id="UP000014285"/>
    </source>
</evidence>
<accession>A0A829GW14</accession>
<sequence>MVGQKFGETKPSAIFRFNNAAFLHNYSISDLPAMKLTSYGMHSGNKPLHSLDFSKSIQESTSVEVVTALNHSLRTDSKWGSDTNDKPTTFDTKLPMYDIVLTGVDND</sequence>
<name>A0A829GW14_LACPA</name>
<dbReference type="EMBL" id="ANKB01000025">
    <property type="protein sequence ID" value="EPC64924.1"/>
    <property type="molecule type" value="Genomic_DNA"/>
</dbReference>
<gene>
    <name evidence="1" type="ORF">Lpl14_08258</name>
</gene>